<proteinExistence type="predicted"/>
<organism evidence="2 3">
    <name type="scientific">Fusarium albosuccineum</name>
    <dbReference type="NCBI Taxonomy" id="1237068"/>
    <lineage>
        <taxon>Eukaryota</taxon>
        <taxon>Fungi</taxon>
        <taxon>Dikarya</taxon>
        <taxon>Ascomycota</taxon>
        <taxon>Pezizomycotina</taxon>
        <taxon>Sordariomycetes</taxon>
        <taxon>Hypocreomycetidae</taxon>
        <taxon>Hypocreales</taxon>
        <taxon>Nectriaceae</taxon>
        <taxon>Fusarium</taxon>
        <taxon>Fusarium decemcellulare species complex</taxon>
    </lineage>
</organism>
<feature type="compositionally biased region" description="Polar residues" evidence="1">
    <location>
        <begin position="86"/>
        <end position="96"/>
    </location>
</feature>
<reference evidence="2 3" key="1">
    <citation type="submission" date="2020-01" db="EMBL/GenBank/DDBJ databases">
        <title>Identification and distribution of gene clusters putatively required for synthesis of sphingolipid metabolism inhibitors in phylogenetically diverse species of the filamentous fungus Fusarium.</title>
        <authorList>
            <person name="Kim H.-S."/>
            <person name="Busman M."/>
            <person name="Brown D.W."/>
            <person name="Divon H."/>
            <person name="Uhlig S."/>
            <person name="Proctor R.H."/>
        </authorList>
    </citation>
    <scope>NUCLEOTIDE SEQUENCE [LARGE SCALE GENOMIC DNA]</scope>
    <source>
        <strain evidence="2 3">NRRL 20459</strain>
    </source>
</reference>
<dbReference type="EMBL" id="JAADYS010002138">
    <property type="protein sequence ID" value="KAF4459592.1"/>
    <property type="molecule type" value="Genomic_DNA"/>
</dbReference>
<feature type="region of interest" description="Disordered" evidence="1">
    <location>
        <begin position="1"/>
        <end position="100"/>
    </location>
</feature>
<comment type="caution">
    <text evidence="2">The sequence shown here is derived from an EMBL/GenBank/DDBJ whole genome shotgun (WGS) entry which is preliminary data.</text>
</comment>
<keyword evidence="3" id="KW-1185">Reference proteome</keyword>
<evidence type="ECO:0000313" key="2">
    <source>
        <dbReference type="EMBL" id="KAF4459592.1"/>
    </source>
</evidence>
<feature type="compositionally biased region" description="Low complexity" evidence="1">
    <location>
        <begin position="8"/>
        <end position="20"/>
    </location>
</feature>
<dbReference type="Proteomes" id="UP000554235">
    <property type="component" value="Unassembled WGS sequence"/>
</dbReference>
<evidence type="ECO:0000313" key="3">
    <source>
        <dbReference type="Proteomes" id="UP000554235"/>
    </source>
</evidence>
<protein>
    <submittedName>
        <fullName evidence="2">Uncharacterized protein</fullName>
    </submittedName>
</protein>
<sequence>MISPPSQTKTTTKRNITITTMSNPAAGSGRGPKTEYRVVPKELFKAMKRAADRPMDALPAAPRSHDGPAGSQKVEPAEVRDGGANGTQSRGRTQPQEGGGVPQLTIAQQALVIVHEVFGELAVTVRNNSPEGGPHENFCAPVPGRDNVWVGMITSGEAFSQMQRIVTARSVSESADFWMIPYVETVLIGTPRQNQLQVRVRSVGKYCIIMWPTDLSSRFSTSSKPRATLTEVVEWARGCWLFPYDV</sequence>
<accession>A0A8H4KYE4</accession>
<gene>
    <name evidence="2" type="ORF">FALBO_13647</name>
</gene>
<dbReference type="AlphaFoldDB" id="A0A8H4KYE4"/>
<evidence type="ECO:0000256" key="1">
    <source>
        <dbReference type="SAM" id="MobiDB-lite"/>
    </source>
</evidence>
<name>A0A8H4KYE4_9HYPO</name>
<feature type="compositionally biased region" description="Basic and acidic residues" evidence="1">
    <location>
        <begin position="32"/>
        <end position="55"/>
    </location>
</feature>